<reference evidence="1" key="1">
    <citation type="submission" date="2015-12" db="EMBL/GenBank/DDBJ databases">
        <title>Update maize B73 reference genome by single molecule sequencing technologies.</title>
        <authorList>
            <consortium name="Maize Genome Sequencing Project"/>
            <person name="Ware D."/>
        </authorList>
    </citation>
    <scope>NUCLEOTIDE SEQUENCE</scope>
    <source>
        <tissue evidence="1">Seedling</tissue>
    </source>
</reference>
<dbReference type="EMBL" id="CM000782">
    <property type="protein sequence ID" value="AQK84251.1"/>
    <property type="molecule type" value="Genomic_DNA"/>
</dbReference>
<gene>
    <name evidence="1" type="ORF">ZEAMMB73_Zm00001d037536</name>
</gene>
<protein>
    <submittedName>
        <fullName evidence="1">E3 ubiquitin-protein ligase MBR2</fullName>
    </submittedName>
</protein>
<dbReference type="AlphaFoldDB" id="A0A1D6LYM4"/>
<name>A0A1D6LYM4_MAIZE</name>
<accession>A0A1D6LYM4</accession>
<sequence>MLVEFRGSCRIGAPGWGSRC</sequence>
<dbReference type="EMBL" id="CM000782">
    <property type="protein sequence ID" value="AQK84252.1"/>
    <property type="molecule type" value="Genomic_DNA"/>
</dbReference>
<organism evidence="1">
    <name type="scientific">Zea mays</name>
    <name type="common">Maize</name>
    <dbReference type="NCBI Taxonomy" id="4577"/>
    <lineage>
        <taxon>Eukaryota</taxon>
        <taxon>Viridiplantae</taxon>
        <taxon>Streptophyta</taxon>
        <taxon>Embryophyta</taxon>
        <taxon>Tracheophyta</taxon>
        <taxon>Spermatophyta</taxon>
        <taxon>Magnoliopsida</taxon>
        <taxon>Liliopsida</taxon>
        <taxon>Poales</taxon>
        <taxon>Poaceae</taxon>
        <taxon>PACMAD clade</taxon>
        <taxon>Panicoideae</taxon>
        <taxon>Andropogonodae</taxon>
        <taxon>Andropogoneae</taxon>
        <taxon>Tripsacinae</taxon>
        <taxon>Zea</taxon>
    </lineage>
</organism>
<proteinExistence type="predicted"/>
<evidence type="ECO:0000313" key="1">
    <source>
        <dbReference type="EMBL" id="AQK84251.1"/>
    </source>
</evidence>